<keyword evidence="2" id="KW-0808">Transferase</keyword>
<proteinExistence type="predicted"/>
<gene>
    <name evidence="4" type="ORF">HAHE_39800</name>
</gene>
<dbReference type="Proteomes" id="UP001374893">
    <property type="component" value="Chromosome"/>
</dbReference>
<evidence type="ECO:0000313" key="5">
    <source>
        <dbReference type="Proteomes" id="UP001374893"/>
    </source>
</evidence>
<evidence type="ECO:0000256" key="1">
    <source>
        <dbReference type="ARBA" id="ARBA00022603"/>
    </source>
</evidence>
<keyword evidence="1 4" id="KW-0489">Methyltransferase</keyword>
<evidence type="ECO:0000259" key="3">
    <source>
        <dbReference type="Pfam" id="PF00588"/>
    </source>
</evidence>
<dbReference type="GO" id="GO:0032259">
    <property type="term" value="P:methylation"/>
    <property type="evidence" value="ECO:0007669"/>
    <property type="project" value="UniProtKB-KW"/>
</dbReference>
<name>A0ABM7RIR4_9BACT</name>
<organism evidence="4 5">
    <name type="scientific">Haloferula helveola</name>
    <dbReference type="NCBI Taxonomy" id="490095"/>
    <lineage>
        <taxon>Bacteria</taxon>
        <taxon>Pseudomonadati</taxon>
        <taxon>Verrucomicrobiota</taxon>
        <taxon>Verrucomicrobiia</taxon>
        <taxon>Verrucomicrobiales</taxon>
        <taxon>Verrucomicrobiaceae</taxon>
        <taxon>Haloferula</taxon>
    </lineage>
</organism>
<dbReference type="PANTHER" id="PTHR46429:SF2">
    <property type="entry name" value="TRNA_RRNA METHYLTRANSFERASE"/>
    <property type="match status" value="1"/>
</dbReference>
<feature type="domain" description="tRNA/rRNA methyltransferase SpoU type" evidence="3">
    <location>
        <begin position="107"/>
        <end position="247"/>
    </location>
</feature>
<protein>
    <submittedName>
        <fullName evidence="4">tRNA/rRNA methyltransferase</fullName>
    </submittedName>
</protein>
<dbReference type="SUPFAM" id="SSF75217">
    <property type="entry name" value="alpha/beta knot"/>
    <property type="match status" value="1"/>
</dbReference>
<dbReference type="Pfam" id="PF00588">
    <property type="entry name" value="SpoU_methylase"/>
    <property type="match status" value="1"/>
</dbReference>
<accession>A0ABM7RIR4</accession>
<dbReference type="RefSeq" id="WP_338686972.1">
    <property type="nucleotide sequence ID" value="NZ_AP024702.1"/>
</dbReference>
<dbReference type="PANTHER" id="PTHR46429">
    <property type="entry name" value="23S RRNA (GUANOSINE-2'-O-)-METHYLTRANSFERASE RLMB"/>
    <property type="match status" value="1"/>
</dbReference>
<dbReference type="InterPro" id="IPR004441">
    <property type="entry name" value="rRNA_MeTrfase_TrmH"/>
</dbReference>
<dbReference type="Gene3D" id="3.40.1280.10">
    <property type="match status" value="1"/>
</dbReference>
<evidence type="ECO:0000313" key="4">
    <source>
        <dbReference type="EMBL" id="BCX50072.1"/>
    </source>
</evidence>
<dbReference type="InterPro" id="IPR029026">
    <property type="entry name" value="tRNA_m1G_MTases_N"/>
</dbReference>
<dbReference type="EMBL" id="AP024702">
    <property type="protein sequence ID" value="BCX50072.1"/>
    <property type="molecule type" value="Genomic_DNA"/>
</dbReference>
<dbReference type="CDD" id="cd18095">
    <property type="entry name" value="SpoU-like_rRNA-MTase"/>
    <property type="match status" value="1"/>
</dbReference>
<dbReference type="GO" id="GO:0008168">
    <property type="term" value="F:methyltransferase activity"/>
    <property type="evidence" value="ECO:0007669"/>
    <property type="project" value="UniProtKB-KW"/>
</dbReference>
<sequence length="258" mass="27822">MEAEIEWVKQLRIQIRQRVDPWVVLEGRHAVEGALGGWWDVAGVLAGEECTWDPPQWSGLELLRRPRTELEELAGYAFHRGVIGLAKQPEDTGDVAALMGELGPEAMVVVCPRLTDAANAGAIIRNAAALGAEAVIFGHEGVSPFERKAVRSSAGALFRIPVKVADAGQILRCLKAGGFSLAATTGDKRATDLATYDPPEGRLAVVIGSEADGLGQFWMTACDDHIRIPMASVMDSMNAAAASAVTLWEIRRVREERQ</sequence>
<reference evidence="4 5" key="1">
    <citation type="submission" date="2021-06" db="EMBL/GenBank/DDBJ databases">
        <title>Complete genome of Haloferula helveola possessing various polysaccharide degrading enzymes.</title>
        <authorList>
            <person name="Takami H."/>
            <person name="Huang C."/>
            <person name="Hamasaki K."/>
        </authorList>
    </citation>
    <scope>NUCLEOTIDE SEQUENCE [LARGE SCALE GENOMIC DNA]</scope>
    <source>
        <strain evidence="4 5">CN-1</strain>
    </source>
</reference>
<dbReference type="InterPro" id="IPR001537">
    <property type="entry name" value="SpoU_MeTrfase"/>
</dbReference>
<keyword evidence="5" id="KW-1185">Reference proteome</keyword>
<dbReference type="InterPro" id="IPR029028">
    <property type="entry name" value="Alpha/beta_knot_MTases"/>
</dbReference>
<evidence type="ECO:0000256" key="2">
    <source>
        <dbReference type="ARBA" id="ARBA00022679"/>
    </source>
</evidence>